<organism evidence="5 6">
    <name type="scientific">Tuber borchii</name>
    <name type="common">White truffle</name>
    <dbReference type="NCBI Taxonomy" id="42251"/>
    <lineage>
        <taxon>Eukaryota</taxon>
        <taxon>Fungi</taxon>
        <taxon>Dikarya</taxon>
        <taxon>Ascomycota</taxon>
        <taxon>Pezizomycotina</taxon>
        <taxon>Pezizomycetes</taxon>
        <taxon>Pezizales</taxon>
        <taxon>Tuberaceae</taxon>
        <taxon>Tuber</taxon>
    </lineage>
</organism>
<evidence type="ECO:0000259" key="4">
    <source>
        <dbReference type="PROSITE" id="PS50102"/>
    </source>
</evidence>
<dbReference type="STRING" id="42251.A0A2T6ZN67"/>
<evidence type="ECO:0000313" key="6">
    <source>
        <dbReference type="Proteomes" id="UP000244722"/>
    </source>
</evidence>
<protein>
    <recommendedName>
        <fullName evidence="4">RRM domain-containing protein</fullName>
    </recommendedName>
</protein>
<dbReference type="InterPro" id="IPR038192">
    <property type="entry name" value="CSTF_C_sf"/>
</dbReference>
<dbReference type="Pfam" id="PF00076">
    <property type="entry name" value="RRM_1"/>
    <property type="match status" value="1"/>
</dbReference>
<name>A0A2T6ZN67_TUBBO</name>
<dbReference type="PANTHER" id="PTHR45735">
    <property type="entry name" value="CLEAVAGE STIMULATION FACTOR SUBUNIT 2"/>
    <property type="match status" value="1"/>
</dbReference>
<keyword evidence="3" id="KW-0694">RNA-binding</keyword>
<dbReference type="InterPro" id="IPR035979">
    <property type="entry name" value="RBD_domain_sf"/>
</dbReference>
<dbReference type="GO" id="GO:0031124">
    <property type="term" value="P:mRNA 3'-end processing"/>
    <property type="evidence" value="ECO:0007669"/>
    <property type="project" value="InterPro"/>
</dbReference>
<comment type="caution">
    <text evidence="5">The sequence shown here is derived from an EMBL/GenBank/DDBJ whole genome shotgun (WGS) entry which is preliminary data.</text>
</comment>
<dbReference type="Proteomes" id="UP000244722">
    <property type="component" value="Unassembled WGS sequence"/>
</dbReference>
<dbReference type="Pfam" id="PF14304">
    <property type="entry name" value="CSTF_C"/>
    <property type="match status" value="1"/>
</dbReference>
<gene>
    <name evidence="5" type="ORF">B9Z19DRAFT_1147732</name>
</gene>
<evidence type="ECO:0000256" key="2">
    <source>
        <dbReference type="ARBA" id="ARBA00023242"/>
    </source>
</evidence>
<dbReference type="PROSITE" id="PS50102">
    <property type="entry name" value="RRM"/>
    <property type="match status" value="1"/>
</dbReference>
<dbReference type="EMBL" id="NESQ01000169">
    <property type="protein sequence ID" value="PUU76928.1"/>
    <property type="molecule type" value="Genomic_DNA"/>
</dbReference>
<dbReference type="InterPro" id="IPR000504">
    <property type="entry name" value="RRM_dom"/>
</dbReference>
<dbReference type="GO" id="GO:0005847">
    <property type="term" value="C:mRNA cleavage and polyadenylation specificity factor complex"/>
    <property type="evidence" value="ECO:0007669"/>
    <property type="project" value="TreeGrafter"/>
</dbReference>
<dbReference type="PANTHER" id="PTHR45735:SF2">
    <property type="entry name" value="CLEAVAGE STIMULATION FACTOR SUBUNIT 2"/>
    <property type="match status" value="1"/>
</dbReference>
<dbReference type="AlphaFoldDB" id="A0A2T6ZN67"/>
<sequence length="327" mass="35674">MNSDKPLSGLSTGPAHHSLSETQVIEIFSVVGRVVCFRLVFDRETGRSKGYGFAEYVDNETAASAVRNLDNYEILGRKLRVDYSSHGHIPEPPYSNPFPDLPRGMELPQGLSATEAISRTMDAIPPAKLSELLGEMHNLAVKDPMRVTELLKQAPQLSYALFEAMAKLGQVDYAQMGRYLEPADSPLRGPLPIGHRTFEQENSFKISSAESRGTLSALSSPLVPALLGHQHNMPTTFPISLEMQAFVAQRSSLYNSTSQISNPVHQTPVIAATHNVQDPNVALLHQVLNIPMDQIEVLPADQKKQMLQLRQCLGGGIVGDAAVGMAI</sequence>
<keyword evidence="6" id="KW-1185">Reference proteome</keyword>
<dbReference type="InterPro" id="IPR012677">
    <property type="entry name" value="Nucleotide-bd_a/b_plait_sf"/>
</dbReference>
<evidence type="ECO:0000256" key="1">
    <source>
        <dbReference type="ARBA" id="ARBA00004123"/>
    </source>
</evidence>
<keyword evidence="2" id="KW-0539">Nucleus</keyword>
<dbReference type="Gene3D" id="1.10.20.70">
    <property type="entry name" value="Transcription termination and cleavage factor, C-terminal domain"/>
    <property type="match status" value="1"/>
</dbReference>
<proteinExistence type="predicted"/>
<dbReference type="OrthoDB" id="272703at2759"/>
<evidence type="ECO:0000256" key="3">
    <source>
        <dbReference type="PROSITE-ProRule" id="PRU00176"/>
    </source>
</evidence>
<comment type="subcellular location">
    <subcellularLocation>
        <location evidence="1">Nucleus</location>
    </subcellularLocation>
</comment>
<accession>A0A2T6ZN67</accession>
<dbReference type="GO" id="GO:0003729">
    <property type="term" value="F:mRNA binding"/>
    <property type="evidence" value="ECO:0007669"/>
    <property type="project" value="TreeGrafter"/>
</dbReference>
<dbReference type="Gene3D" id="1.25.40.630">
    <property type="match status" value="1"/>
</dbReference>
<feature type="domain" description="RRM" evidence="4">
    <location>
        <begin position="7"/>
        <end position="86"/>
    </location>
</feature>
<dbReference type="Gene3D" id="3.30.70.330">
    <property type="match status" value="1"/>
</dbReference>
<dbReference type="SUPFAM" id="SSF54928">
    <property type="entry name" value="RNA-binding domain, RBD"/>
    <property type="match status" value="1"/>
</dbReference>
<dbReference type="Pfam" id="PF14327">
    <property type="entry name" value="CSTF2_hinge"/>
    <property type="match status" value="1"/>
</dbReference>
<dbReference type="SMART" id="SM00360">
    <property type="entry name" value="RRM"/>
    <property type="match status" value="1"/>
</dbReference>
<dbReference type="InterPro" id="IPR025742">
    <property type="entry name" value="CSTF2_hinge"/>
</dbReference>
<reference evidence="5 6" key="1">
    <citation type="submission" date="2017-04" db="EMBL/GenBank/DDBJ databases">
        <title>Draft genome sequence of Tuber borchii Vittad., a whitish edible truffle.</title>
        <authorList>
            <consortium name="DOE Joint Genome Institute"/>
            <person name="Murat C."/>
            <person name="Kuo A."/>
            <person name="Barry K.W."/>
            <person name="Clum A."/>
            <person name="Dockter R.B."/>
            <person name="Fauchery L."/>
            <person name="Iotti M."/>
            <person name="Kohler A."/>
            <person name="Labutti K."/>
            <person name="Lindquist E.A."/>
            <person name="Lipzen A."/>
            <person name="Ohm R.A."/>
            <person name="Wang M."/>
            <person name="Grigoriev I.V."/>
            <person name="Zambonelli A."/>
            <person name="Martin F.M."/>
        </authorList>
    </citation>
    <scope>NUCLEOTIDE SEQUENCE [LARGE SCALE GENOMIC DNA]</scope>
    <source>
        <strain evidence="5 6">Tbo3840</strain>
    </source>
</reference>
<evidence type="ECO:0000313" key="5">
    <source>
        <dbReference type="EMBL" id="PUU76928.1"/>
    </source>
</evidence>
<dbReference type="InterPro" id="IPR026896">
    <property type="entry name" value="CSTF_C"/>
</dbReference>